<protein>
    <submittedName>
        <fullName evidence="3">Uncharacterized protein</fullName>
    </submittedName>
</protein>
<gene>
    <name evidence="3" type="ORF">KDD17_12920</name>
</gene>
<keyword evidence="1" id="KW-0472">Membrane</keyword>
<name>A0A975JC95_9RHOB</name>
<proteinExistence type="predicted"/>
<dbReference type="PROSITE" id="PS51257">
    <property type="entry name" value="PROKAR_LIPOPROTEIN"/>
    <property type="match status" value="1"/>
</dbReference>
<feature type="transmembrane region" description="Helical" evidence="1">
    <location>
        <begin position="67"/>
        <end position="85"/>
    </location>
</feature>
<dbReference type="RefSeq" id="WP_212704034.1">
    <property type="nucleotide sequence ID" value="NZ_CP073581.1"/>
</dbReference>
<evidence type="ECO:0000313" key="4">
    <source>
        <dbReference type="Proteomes" id="UP000683291"/>
    </source>
</evidence>
<dbReference type="KEGG" id="sual:KDD17_12920"/>
<feature type="transmembrane region" description="Helical" evidence="1">
    <location>
        <begin position="35"/>
        <end position="60"/>
    </location>
</feature>
<feature type="chain" id="PRO_5038138022" evidence="2">
    <location>
        <begin position="20"/>
        <end position="127"/>
    </location>
</feature>
<keyword evidence="1" id="KW-1133">Transmembrane helix</keyword>
<feature type="transmembrane region" description="Helical" evidence="1">
    <location>
        <begin position="97"/>
        <end position="117"/>
    </location>
</feature>
<dbReference type="Proteomes" id="UP000683291">
    <property type="component" value="Chromosome 1"/>
</dbReference>
<feature type="signal peptide" evidence="2">
    <location>
        <begin position="1"/>
        <end position="19"/>
    </location>
</feature>
<reference evidence="3" key="1">
    <citation type="submission" date="2021-04" db="EMBL/GenBank/DDBJ databases">
        <title>Complete genome sequence for Sulfitobacter sp. strain JK7-1.</title>
        <authorList>
            <person name="Park S.-J."/>
        </authorList>
    </citation>
    <scope>NUCLEOTIDE SEQUENCE</scope>
    <source>
        <strain evidence="3">JK7-1</strain>
    </source>
</reference>
<accession>A0A975JC95</accession>
<dbReference type="AlphaFoldDB" id="A0A975JC95"/>
<keyword evidence="4" id="KW-1185">Reference proteome</keyword>
<evidence type="ECO:0000313" key="3">
    <source>
        <dbReference type="EMBL" id="QUJ75834.1"/>
    </source>
</evidence>
<keyword evidence="2" id="KW-0732">Signal</keyword>
<keyword evidence="1" id="KW-0812">Transmembrane</keyword>
<organism evidence="3 4">
    <name type="scientific">Sulfitobacter albidus</name>
    <dbReference type="NCBI Taxonomy" id="2829501"/>
    <lineage>
        <taxon>Bacteria</taxon>
        <taxon>Pseudomonadati</taxon>
        <taxon>Pseudomonadota</taxon>
        <taxon>Alphaproteobacteria</taxon>
        <taxon>Rhodobacterales</taxon>
        <taxon>Roseobacteraceae</taxon>
        <taxon>Sulfitobacter</taxon>
    </lineage>
</organism>
<dbReference type="EMBL" id="CP073581">
    <property type="protein sequence ID" value="QUJ75834.1"/>
    <property type="molecule type" value="Genomic_DNA"/>
</dbReference>
<evidence type="ECO:0000256" key="1">
    <source>
        <dbReference type="SAM" id="Phobius"/>
    </source>
</evidence>
<evidence type="ECO:0000256" key="2">
    <source>
        <dbReference type="SAM" id="SignalP"/>
    </source>
</evidence>
<sequence length="127" mass="13120">MGSLRRGVILALLPGPALAQSCADMRPGWTAGAEATAWTELIALSGTPASLVLLLASALVLRLRHQWGALIVTVLWSFWASFIAMAGPTQAAAEGCIGSPTLFIALVAAICTGMIIYTTGGKPRPSD</sequence>